<dbReference type="eggNOG" id="ENOG502SK85">
    <property type="taxonomic scope" value="Eukaryota"/>
</dbReference>
<dbReference type="AlphaFoldDB" id="A0A0C4DMP2"/>
<sequence length="431" mass="48325">MSYARGPTPARDYAAYDEHYTSSSPSPSPHRYHDFPDYAYAQQRPATRAAHTRHKSTSYQQPSMPARPPTAHGYSGVPEGVSPRYTSGGVYATANVSESRSSRKYSWSAPRPSHHERRSSQSYYRHSDRFGESDEDEFFEINGVSYVLPAQSRSRRDSRGGGGRVYHSRSGHGTDYPYYEQVNAGMPSMSPMPAPVDGFPSPTPQPTRRPSQSRRPSTSVPQRSQTARPSSSHHTTKKASSHPEPRPSDVPTATLEDARAFGIPEGYSLTHWDPTEHPILLLGSVFDANSLGKWIYDWTVYKHGKGHPIAQMAGDLWLLLIQISGKVKRADEIMPTIRQKEVKEMVGDFIVSGERLTDKLRKLLKKCETPMLQASKRRGSKLGNNAGVEFVLTLFGRERELEATEKFMASVRLWNLRFDANCEEVLLNPGK</sequence>
<evidence type="ECO:0000313" key="2">
    <source>
        <dbReference type="EMBL" id="KLU81973.1"/>
    </source>
</evidence>
<feature type="region of interest" description="Disordered" evidence="1">
    <location>
        <begin position="143"/>
        <end position="252"/>
    </location>
</feature>
<proteinExistence type="predicted"/>
<gene>
    <name evidence="2" type="ORF">MAPG_01053</name>
</gene>
<evidence type="ECO:0000313" key="4">
    <source>
        <dbReference type="Proteomes" id="UP000011715"/>
    </source>
</evidence>
<reference evidence="3" key="5">
    <citation type="submission" date="2015-06" db="UniProtKB">
        <authorList>
            <consortium name="EnsemblFungi"/>
        </authorList>
    </citation>
    <scope>IDENTIFICATION</scope>
    <source>
        <strain evidence="3">ATCC 64411</strain>
    </source>
</reference>
<accession>A0A0C4DMP2</accession>
<feature type="region of interest" description="Disordered" evidence="1">
    <location>
        <begin position="1"/>
        <end position="130"/>
    </location>
</feature>
<organism evidence="3 4">
    <name type="scientific">Magnaporthiopsis poae (strain ATCC 64411 / 73-15)</name>
    <name type="common">Kentucky bluegrass fungus</name>
    <name type="synonym">Magnaporthe poae</name>
    <dbReference type="NCBI Taxonomy" id="644358"/>
    <lineage>
        <taxon>Eukaryota</taxon>
        <taxon>Fungi</taxon>
        <taxon>Dikarya</taxon>
        <taxon>Ascomycota</taxon>
        <taxon>Pezizomycotina</taxon>
        <taxon>Sordariomycetes</taxon>
        <taxon>Sordariomycetidae</taxon>
        <taxon>Magnaporthales</taxon>
        <taxon>Magnaporthaceae</taxon>
        <taxon>Magnaporthiopsis</taxon>
    </lineage>
</organism>
<protein>
    <recommendedName>
        <fullName evidence="5">Vegetative cell wall protein gp1</fullName>
    </recommendedName>
</protein>
<reference evidence="3" key="4">
    <citation type="journal article" date="2015" name="G3 (Bethesda)">
        <title>Genome sequences of three phytopathogenic species of the Magnaporthaceae family of fungi.</title>
        <authorList>
            <person name="Okagaki L.H."/>
            <person name="Nunes C.C."/>
            <person name="Sailsbery J."/>
            <person name="Clay B."/>
            <person name="Brown D."/>
            <person name="John T."/>
            <person name="Oh Y."/>
            <person name="Young N."/>
            <person name="Fitzgerald M."/>
            <person name="Haas B.J."/>
            <person name="Zeng Q."/>
            <person name="Young S."/>
            <person name="Adiconis X."/>
            <person name="Fan L."/>
            <person name="Levin J.Z."/>
            <person name="Mitchell T.K."/>
            <person name="Okubara P.A."/>
            <person name="Farman M.L."/>
            <person name="Kohn L.M."/>
            <person name="Birren B."/>
            <person name="Ma L.-J."/>
            <person name="Dean R.A."/>
        </authorList>
    </citation>
    <scope>NUCLEOTIDE SEQUENCE</scope>
    <source>
        <strain evidence="3">ATCC 64411 / 73-15</strain>
    </source>
</reference>
<dbReference type="EnsemblFungi" id="MAPG_01053T0">
    <property type="protein sequence ID" value="MAPG_01053T0"/>
    <property type="gene ID" value="MAPG_01053"/>
</dbReference>
<reference evidence="4" key="1">
    <citation type="submission" date="2010-05" db="EMBL/GenBank/DDBJ databases">
        <title>The genome sequence of Magnaporthe poae strain ATCC 64411.</title>
        <authorList>
            <person name="Ma L.-J."/>
            <person name="Dead R."/>
            <person name="Young S."/>
            <person name="Zeng Q."/>
            <person name="Koehrsen M."/>
            <person name="Alvarado L."/>
            <person name="Berlin A."/>
            <person name="Chapman S.B."/>
            <person name="Chen Z."/>
            <person name="Freedman E."/>
            <person name="Gellesch M."/>
            <person name="Goldberg J."/>
            <person name="Griggs A."/>
            <person name="Gujja S."/>
            <person name="Heilman E.R."/>
            <person name="Heiman D."/>
            <person name="Hepburn T."/>
            <person name="Howarth C."/>
            <person name="Jen D."/>
            <person name="Larson L."/>
            <person name="Mehta T."/>
            <person name="Neiman D."/>
            <person name="Pearson M."/>
            <person name="Roberts A."/>
            <person name="Saif S."/>
            <person name="Shea T."/>
            <person name="Shenoy N."/>
            <person name="Sisk P."/>
            <person name="Stolte C."/>
            <person name="Sykes S."/>
            <person name="Walk T."/>
            <person name="White J."/>
            <person name="Yandava C."/>
            <person name="Haas B."/>
            <person name="Nusbaum C."/>
            <person name="Birren B."/>
        </authorList>
    </citation>
    <scope>NUCLEOTIDE SEQUENCE [LARGE SCALE GENOMIC DNA]</scope>
    <source>
        <strain evidence="4">ATCC 64411 / 73-15</strain>
    </source>
</reference>
<dbReference type="EMBL" id="ADBL01000246">
    <property type="status" value="NOT_ANNOTATED_CDS"/>
    <property type="molecule type" value="Genomic_DNA"/>
</dbReference>
<evidence type="ECO:0008006" key="5">
    <source>
        <dbReference type="Google" id="ProtNLM"/>
    </source>
</evidence>
<reference evidence="2" key="3">
    <citation type="submission" date="2011-03" db="EMBL/GenBank/DDBJ databases">
        <title>Annotation of Magnaporthe poae ATCC 64411.</title>
        <authorList>
            <person name="Ma L.-J."/>
            <person name="Dead R."/>
            <person name="Young S.K."/>
            <person name="Zeng Q."/>
            <person name="Gargeya S."/>
            <person name="Fitzgerald M."/>
            <person name="Haas B."/>
            <person name="Abouelleil A."/>
            <person name="Alvarado L."/>
            <person name="Arachchi H.M."/>
            <person name="Berlin A."/>
            <person name="Brown A."/>
            <person name="Chapman S.B."/>
            <person name="Chen Z."/>
            <person name="Dunbar C."/>
            <person name="Freedman E."/>
            <person name="Gearin G."/>
            <person name="Gellesch M."/>
            <person name="Goldberg J."/>
            <person name="Griggs A."/>
            <person name="Gujja S."/>
            <person name="Heiman D."/>
            <person name="Howarth C."/>
            <person name="Larson L."/>
            <person name="Lui A."/>
            <person name="MacDonald P.J.P."/>
            <person name="Mehta T."/>
            <person name="Montmayeur A."/>
            <person name="Murphy C."/>
            <person name="Neiman D."/>
            <person name="Pearson M."/>
            <person name="Priest M."/>
            <person name="Roberts A."/>
            <person name="Saif S."/>
            <person name="Shea T."/>
            <person name="Shenoy N."/>
            <person name="Sisk P."/>
            <person name="Stolte C."/>
            <person name="Sykes S."/>
            <person name="Yandava C."/>
            <person name="Wortman J."/>
            <person name="Nusbaum C."/>
            <person name="Birren B."/>
        </authorList>
    </citation>
    <scope>NUCLEOTIDE SEQUENCE</scope>
    <source>
        <strain evidence="2">ATCC 64411</strain>
    </source>
</reference>
<evidence type="ECO:0000256" key="1">
    <source>
        <dbReference type="SAM" id="MobiDB-lite"/>
    </source>
</evidence>
<dbReference type="OrthoDB" id="5398854at2759"/>
<dbReference type="EMBL" id="GL876966">
    <property type="protein sequence ID" value="KLU81973.1"/>
    <property type="molecule type" value="Genomic_DNA"/>
</dbReference>
<evidence type="ECO:0000313" key="3">
    <source>
        <dbReference type="EnsemblFungi" id="MAPG_01053T0"/>
    </source>
</evidence>
<dbReference type="STRING" id="644358.A0A0C4DMP2"/>
<keyword evidence="4" id="KW-1185">Reference proteome</keyword>
<name>A0A0C4DMP2_MAGP6</name>
<reference evidence="2" key="2">
    <citation type="submission" date="2010-05" db="EMBL/GenBank/DDBJ databases">
        <title>The Genome Sequence of Magnaporthe poae strain ATCC 64411.</title>
        <authorList>
            <consortium name="The Broad Institute Genome Sequencing Platform"/>
            <consortium name="Broad Institute Genome Sequencing Center for Infectious Disease"/>
            <person name="Ma L.-J."/>
            <person name="Dead R."/>
            <person name="Young S."/>
            <person name="Zeng Q."/>
            <person name="Koehrsen M."/>
            <person name="Alvarado L."/>
            <person name="Berlin A."/>
            <person name="Chapman S.B."/>
            <person name="Chen Z."/>
            <person name="Freedman E."/>
            <person name="Gellesch M."/>
            <person name="Goldberg J."/>
            <person name="Griggs A."/>
            <person name="Gujja S."/>
            <person name="Heilman E.R."/>
            <person name="Heiman D."/>
            <person name="Hepburn T."/>
            <person name="Howarth C."/>
            <person name="Jen D."/>
            <person name="Larson L."/>
            <person name="Mehta T."/>
            <person name="Neiman D."/>
            <person name="Pearson M."/>
            <person name="Roberts A."/>
            <person name="Saif S."/>
            <person name="Shea T."/>
            <person name="Shenoy N."/>
            <person name="Sisk P."/>
            <person name="Stolte C."/>
            <person name="Sykes S."/>
            <person name="Walk T."/>
            <person name="White J."/>
            <person name="Yandava C."/>
            <person name="Haas B."/>
            <person name="Nusbaum C."/>
            <person name="Birren B."/>
        </authorList>
    </citation>
    <scope>NUCLEOTIDE SEQUENCE</scope>
    <source>
        <strain evidence="2">ATCC 64411</strain>
    </source>
</reference>
<dbReference type="Proteomes" id="UP000011715">
    <property type="component" value="Unassembled WGS sequence"/>
</dbReference>
<feature type="compositionally biased region" description="Low complexity" evidence="1">
    <location>
        <begin position="208"/>
        <end position="233"/>
    </location>
</feature>
<dbReference type="OMA" id="YDWTVYR"/>
<dbReference type="VEuPathDB" id="FungiDB:MAPG_01053"/>